<dbReference type="PROSITE" id="PS50850">
    <property type="entry name" value="MFS"/>
    <property type="match status" value="1"/>
</dbReference>
<evidence type="ECO:0000256" key="2">
    <source>
        <dbReference type="ARBA" id="ARBA00022692"/>
    </source>
</evidence>
<feature type="transmembrane region" description="Helical" evidence="6">
    <location>
        <begin position="321"/>
        <end position="343"/>
    </location>
</feature>
<evidence type="ECO:0000256" key="4">
    <source>
        <dbReference type="ARBA" id="ARBA00023136"/>
    </source>
</evidence>
<feature type="transmembrane region" description="Helical" evidence="6">
    <location>
        <begin position="414"/>
        <end position="432"/>
    </location>
</feature>
<dbReference type="InterPro" id="IPR001958">
    <property type="entry name" value="Tet-R_TetA/multi-R_MdtG-like"/>
</dbReference>
<dbReference type="InterPro" id="IPR020846">
    <property type="entry name" value="MFS_dom"/>
</dbReference>
<feature type="transmembrane region" description="Helical" evidence="6">
    <location>
        <begin position="66"/>
        <end position="85"/>
    </location>
</feature>
<dbReference type="CDD" id="cd17474">
    <property type="entry name" value="MFS_YfmO_like"/>
    <property type="match status" value="1"/>
</dbReference>
<comment type="caution">
    <text evidence="8">The sequence shown here is derived from an EMBL/GenBank/DDBJ whole genome shotgun (WGS) entry which is preliminary data.</text>
</comment>
<feature type="domain" description="Major facilitator superfamily (MFS) profile" evidence="7">
    <location>
        <begin position="67"/>
        <end position="438"/>
    </location>
</feature>
<dbReference type="EMBL" id="BMNA01000003">
    <property type="protein sequence ID" value="GGL96676.1"/>
    <property type="molecule type" value="Genomic_DNA"/>
</dbReference>
<dbReference type="PRINTS" id="PR01035">
    <property type="entry name" value="TCRTETA"/>
</dbReference>
<dbReference type="Proteomes" id="UP000655208">
    <property type="component" value="Unassembled WGS sequence"/>
</dbReference>
<dbReference type="PANTHER" id="PTHR43683:SF1">
    <property type="entry name" value="MULTIDRUG EFFLUX PROTEIN YFMO"/>
    <property type="match status" value="1"/>
</dbReference>
<dbReference type="RefSeq" id="WP_188940974.1">
    <property type="nucleotide sequence ID" value="NZ_BMNA01000003.1"/>
</dbReference>
<sequence>MTASRVPTEQPGVPVPAPSAPGISSPGAPSPVAPSGWADAAAEAGSAVPAFDAVDAEPEAPGRQPIAVWVLAFAAMVSFMGIGLVDPILKSIAANFDATPSQVSLLFTSYLLVTSIAMLVTSFFSSRLGGRTTLIIGLCVIIVFASLAGTSPSVAALVGWRAGWGLGNALFIATALAAIIAVARGGASKAITLYEAALGIGISLGPLVGAVLGDLNFRLPFFGVGVLMALALLAILFLLKDRVTVAHSIRPADPLRALSHGGLLFTGLAALLYNGGFFAVLAYVPFVLPYGAYGIGGMFFGWGVLLGICAVWVAPWLRRRIGLPAAFGAALGLFAVLLVAVALSVAHPTAVTVLVIACGAPLGVLNTLFTETAMNVSPVPRPVASAGYNFIRFLGGAVSPYVCGKLGESIGHAAPFWFGGICVAVGLVVLLGPARRHLSRIAAAH</sequence>
<feature type="region of interest" description="Disordered" evidence="5">
    <location>
        <begin position="1"/>
        <end position="37"/>
    </location>
</feature>
<dbReference type="SUPFAM" id="SSF103473">
    <property type="entry name" value="MFS general substrate transporter"/>
    <property type="match status" value="1"/>
</dbReference>
<dbReference type="GO" id="GO:0022857">
    <property type="term" value="F:transmembrane transporter activity"/>
    <property type="evidence" value="ECO:0007669"/>
    <property type="project" value="InterPro"/>
</dbReference>
<dbReference type="PANTHER" id="PTHR43683">
    <property type="entry name" value="MULTIDRUG EFFLUX PROTEIN YFMO"/>
    <property type="match status" value="1"/>
</dbReference>
<organism evidence="8 9">
    <name type="scientific">Nakamurella endophytica</name>
    <dbReference type="NCBI Taxonomy" id="1748367"/>
    <lineage>
        <taxon>Bacteria</taxon>
        <taxon>Bacillati</taxon>
        <taxon>Actinomycetota</taxon>
        <taxon>Actinomycetes</taxon>
        <taxon>Nakamurellales</taxon>
        <taxon>Nakamurellaceae</taxon>
        <taxon>Nakamurella</taxon>
    </lineage>
</organism>
<feature type="transmembrane region" description="Helical" evidence="6">
    <location>
        <begin position="290"/>
        <end position="314"/>
    </location>
</feature>
<dbReference type="GO" id="GO:0005886">
    <property type="term" value="C:plasma membrane"/>
    <property type="evidence" value="ECO:0007669"/>
    <property type="project" value="UniProtKB-SubCell"/>
</dbReference>
<dbReference type="AlphaFoldDB" id="A0A917STB0"/>
<evidence type="ECO:0000313" key="9">
    <source>
        <dbReference type="Proteomes" id="UP000655208"/>
    </source>
</evidence>
<keyword evidence="2 6" id="KW-0812">Transmembrane</keyword>
<dbReference type="Pfam" id="PF07690">
    <property type="entry name" value="MFS_1"/>
    <property type="match status" value="1"/>
</dbReference>
<feature type="transmembrane region" description="Helical" evidence="6">
    <location>
        <begin position="164"/>
        <end position="183"/>
    </location>
</feature>
<feature type="transmembrane region" description="Helical" evidence="6">
    <location>
        <begin position="260"/>
        <end position="284"/>
    </location>
</feature>
<feature type="transmembrane region" description="Helical" evidence="6">
    <location>
        <begin position="349"/>
        <end position="370"/>
    </location>
</feature>
<feature type="transmembrane region" description="Helical" evidence="6">
    <location>
        <begin position="136"/>
        <end position="158"/>
    </location>
</feature>
<dbReference type="InterPro" id="IPR011701">
    <property type="entry name" value="MFS"/>
</dbReference>
<protein>
    <submittedName>
        <fullName evidence="8">MFS transporter</fullName>
    </submittedName>
</protein>
<keyword evidence="3 6" id="KW-1133">Transmembrane helix</keyword>
<name>A0A917STB0_9ACTN</name>
<dbReference type="Gene3D" id="1.20.1250.20">
    <property type="entry name" value="MFS general substrate transporter like domains"/>
    <property type="match status" value="1"/>
</dbReference>
<evidence type="ECO:0000256" key="3">
    <source>
        <dbReference type="ARBA" id="ARBA00022989"/>
    </source>
</evidence>
<accession>A0A917STB0</accession>
<dbReference type="InterPro" id="IPR053200">
    <property type="entry name" value="YfmO-like"/>
</dbReference>
<feature type="transmembrane region" description="Helical" evidence="6">
    <location>
        <begin position="219"/>
        <end position="239"/>
    </location>
</feature>
<evidence type="ECO:0000256" key="6">
    <source>
        <dbReference type="SAM" id="Phobius"/>
    </source>
</evidence>
<feature type="transmembrane region" description="Helical" evidence="6">
    <location>
        <begin position="382"/>
        <end position="402"/>
    </location>
</feature>
<evidence type="ECO:0000256" key="5">
    <source>
        <dbReference type="SAM" id="MobiDB-lite"/>
    </source>
</evidence>
<keyword evidence="9" id="KW-1185">Reference proteome</keyword>
<reference evidence="8" key="2">
    <citation type="submission" date="2020-09" db="EMBL/GenBank/DDBJ databases">
        <authorList>
            <person name="Sun Q."/>
            <person name="Zhou Y."/>
        </authorList>
    </citation>
    <scope>NUCLEOTIDE SEQUENCE</scope>
    <source>
        <strain evidence="8">CGMCC 4.7308</strain>
    </source>
</reference>
<feature type="transmembrane region" description="Helical" evidence="6">
    <location>
        <begin position="190"/>
        <end position="213"/>
    </location>
</feature>
<evidence type="ECO:0000256" key="1">
    <source>
        <dbReference type="ARBA" id="ARBA00004651"/>
    </source>
</evidence>
<comment type="subcellular location">
    <subcellularLocation>
        <location evidence="1">Cell membrane</location>
        <topology evidence="1">Multi-pass membrane protein</topology>
    </subcellularLocation>
</comment>
<proteinExistence type="predicted"/>
<dbReference type="InterPro" id="IPR036259">
    <property type="entry name" value="MFS_trans_sf"/>
</dbReference>
<gene>
    <name evidence="8" type="ORF">GCM10011594_15500</name>
</gene>
<evidence type="ECO:0000259" key="7">
    <source>
        <dbReference type="PROSITE" id="PS50850"/>
    </source>
</evidence>
<feature type="transmembrane region" description="Helical" evidence="6">
    <location>
        <begin position="105"/>
        <end position="124"/>
    </location>
</feature>
<evidence type="ECO:0000313" key="8">
    <source>
        <dbReference type="EMBL" id="GGL96676.1"/>
    </source>
</evidence>
<keyword evidence="4 6" id="KW-0472">Membrane</keyword>
<reference evidence="8" key="1">
    <citation type="journal article" date="2014" name="Int. J. Syst. Evol. Microbiol.">
        <title>Complete genome sequence of Corynebacterium casei LMG S-19264T (=DSM 44701T), isolated from a smear-ripened cheese.</title>
        <authorList>
            <consortium name="US DOE Joint Genome Institute (JGI-PGF)"/>
            <person name="Walter F."/>
            <person name="Albersmeier A."/>
            <person name="Kalinowski J."/>
            <person name="Ruckert C."/>
        </authorList>
    </citation>
    <scope>NUCLEOTIDE SEQUENCE</scope>
    <source>
        <strain evidence="8">CGMCC 4.7308</strain>
    </source>
</reference>